<name>A0A179I8A0_CORDF</name>
<reference evidence="2 3" key="1">
    <citation type="submission" date="2016-03" db="EMBL/GenBank/DDBJ databases">
        <title>Fine-scale spatial genetic structure of a fungal parasite of coffee scale insects.</title>
        <authorList>
            <person name="Jackson D."/>
            <person name="Zemenick K.A."/>
            <person name="Malloure B."/>
            <person name="Quandt C.A."/>
            <person name="James T.Y."/>
        </authorList>
    </citation>
    <scope>NUCLEOTIDE SEQUENCE [LARGE SCALE GENOMIC DNA]</scope>
    <source>
        <strain evidence="2 3">UM487</strain>
    </source>
</reference>
<proteinExistence type="predicted"/>
<dbReference type="OMA" id="KTHIGRY"/>
<keyword evidence="3" id="KW-1185">Reference proteome</keyword>
<dbReference type="Proteomes" id="UP000243081">
    <property type="component" value="Unassembled WGS sequence"/>
</dbReference>
<dbReference type="EMBL" id="LUKN01002836">
    <property type="protein sequence ID" value="OAQ98504.1"/>
    <property type="molecule type" value="Genomic_DNA"/>
</dbReference>
<gene>
    <name evidence="2" type="ORF">LLEC1_01892</name>
</gene>
<evidence type="ECO:0000256" key="1">
    <source>
        <dbReference type="SAM" id="MobiDB-lite"/>
    </source>
</evidence>
<feature type="region of interest" description="Disordered" evidence="1">
    <location>
        <begin position="1"/>
        <end position="22"/>
    </location>
</feature>
<comment type="caution">
    <text evidence="2">The sequence shown here is derived from an EMBL/GenBank/DDBJ whole genome shotgun (WGS) entry which is preliminary data.</text>
</comment>
<dbReference type="OrthoDB" id="10483270at2759"/>
<organism evidence="2 3">
    <name type="scientific">Cordyceps confragosa</name>
    <name type="common">Lecanicillium lecanii</name>
    <dbReference type="NCBI Taxonomy" id="2714763"/>
    <lineage>
        <taxon>Eukaryota</taxon>
        <taxon>Fungi</taxon>
        <taxon>Dikarya</taxon>
        <taxon>Ascomycota</taxon>
        <taxon>Pezizomycotina</taxon>
        <taxon>Sordariomycetes</taxon>
        <taxon>Hypocreomycetidae</taxon>
        <taxon>Hypocreales</taxon>
        <taxon>Cordycipitaceae</taxon>
        <taxon>Akanthomyces</taxon>
    </lineage>
</organism>
<sequence length="152" mass="16478">MSESDEEGLAPHSPVRQPPLRGFAAKMADYAAKRAALGRTPSPTPQPRVLVLISGRDGIVASAERLQELAELPESPQVFEVPFAEPSGNRRQGPASEDAIETVCISDVALSALAKLKRKTHIGRYGGWRCVWYEGGWFNVDVVLGAKRVLIS</sequence>
<dbReference type="AlphaFoldDB" id="A0A179I8A0"/>
<evidence type="ECO:0000313" key="3">
    <source>
        <dbReference type="Proteomes" id="UP000243081"/>
    </source>
</evidence>
<accession>A0A179I8A0</accession>
<protein>
    <submittedName>
        <fullName evidence="2">Uncharacterized protein</fullName>
    </submittedName>
</protein>
<evidence type="ECO:0000313" key="2">
    <source>
        <dbReference type="EMBL" id="OAQ98504.1"/>
    </source>
</evidence>